<accession>A0A9D4CG19</accession>
<keyword evidence="2 5" id="KW-0863">Zinc-finger</keyword>
<reference evidence="8" key="1">
    <citation type="journal article" date="2019" name="bioRxiv">
        <title>The Genome of the Zebra Mussel, Dreissena polymorpha: A Resource for Invasive Species Research.</title>
        <authorList>
            <person name="McCartney M.A."/>
            <person name="Auch B."/>
            <person name="Kono T."/>
            <person name="Mallez S."/>
            <person name="Zhang Y."/>
            <person name="Obille A."/>
            <person name="Becker A."/>
            <person name="Abrahante J.E."/>
            <person name="Garbe J."/>
            <person name="Badalamenti J.P."/>
            <person name="Herman A."/>
            <person name="Mangelson H."/>
            <person name="Liachko I."/>
            <person name="Sullivan S."/>
            <person name="Sone E.D."/>
            <person name="Koren S."/>
            <person name="Silverstein K.A.T."/>
            <person name="Beckman K.B."/>
            <person name="Gohl D.M."/>
        </authorList>
    </citation>
    <scope>NUCLEOTIDE SEQUENCE</scope>
    <source>
        <strain evidence="8">Duluth1</strain>
        <tissue evidence="8">Whole animal</tissue>
    </source>
</reference>
<dbReference type="InterPro" id="IPR006612">
    <property type="entry name" value="THAP_Znf"/>
</dbReference>
<gene>
    <name evidence="8" type="ORF">DPMN_050400</name>
</gene>
<comment type="caution">
    <text evidence="8">The sequence shown here is derived from an EMBL/GenBank/DDBJ whole genome shotgun (WGS) entry which is preliminary data.</text>
</comment>
<name>A0A9D4CG19_DREPO</name>
<proteinExistence type="predicted"/>
<keyword evidence="3" id="KW-0862">Zinc</keyword>
<reference evidence="8" key="2">
    <citation type="submission" date="2020-11" db="EMBL/GenBank/DDBJ databases">
        <authorList>
            <person name="McCartney M.A."/>
            <person name="Auch B."/>
            <person name="Kono T."/>
            <person name="Mallez S."/>
            <person name="Becker A."/>
            <person name="Gohl D.M."/>
            <person name="Silverstein K.A.T."/>
            <person name="Koren S."/>
            <person name="Bechman K.B."/>
            <person name="Herman A."/>
            <person name="Abrahante J.E."/>
            <person name="Garbe J."/>
        </authorList>
    </citation>
    <scope>NUCLEOTIDE SEQUENCE</scope>
    <source>
        <strain evidence="8">Duluth1</strain>
        <tissue evidence="8">Whole animal</tissue>
    </source>
</reference>
<dbReference type="SMART" id="SM00980">
    <property type="entry name" value="THAP"/>
    <property type="match status" value="1"/>
</dbReference>
<dbReference type="GO" id="GO:0008270">
    <property type="term" value="F:zinc ion binding"/>
    <property type="evidence" value="ECO:0007669"/>
    <property type="project" value="UniProtKB-KW"/>
</dbReference>
<dbReference type="Proteomes" id="UP000828390">
    <property type="component" value="Unassembled WGS sequence"/>
</dbReference>
<dbReference type="AlphaFoldDB" id="A0A9D4CG19"/>
<evidence type="ECO:0000313" key="9">
    <source>
        <dbReference type="Proteomes" id="UP000828390"/>
    </source>
</evidence>
<dbReference type="PROSITE" id="PS50950">
    <property type="entry name" value="ZF_THAP"/>
    <property type="match status" value="1"/>
</dbReference>
<evidence type="ECO:0000256" key="1">
    <source>
        <dbReference type="ARBA" id="ARBA00022723"/>
    </source>
</evidence>
<dbReference type="Pfam" id="PF05485">
    <property type="entry name" value="THAP"/>
    <property type="match status" value="1"/>
</dbReference>
<evidence type="ECO:0000313" key="8">
    <source>
        <dbReference type="EMBL" id="KAH3724579.1"/>
    </source>
</evidence>
<dbReference type="EMBL" id="JAIWYP010000012">
    <property type="protein sequence ID" value="KAH3724579.1"/>
    <property type="molecule type" value="Genomic_DNA"/>
</dbReference>
<keyword evidence="4 5" id="KW-0238">DNA-binding</keyword>
<keyword evidence="9" id="KW-1185">Reference proteome</keyword>
<keyword evidence="1" id="KW-0479">Metal-binding</keyword>
<evidence type="ECO:0000256" key="4">
    <source>
        <dbReference type="ARBA" id="ARBA00023125"/>
    </source>
</evidence>
<sequence length="161" mass="18397">MVKRCCYGTCNSDTRYPERLIDGTTFIPFPKPGTSLEKCKRWIRLCGRPHEQLNLEILSDRPKAKHVYVCSKHFDKENPDPRPATSYETLTPVRPPPKIRPLSEPPRKKARTVLTQSFSSNEMIHVSPQTPIVTETVRSEIPEPPTNEKSTGKELFLTLVL</sequence>
<evidence type="ECO:0000256" key="6">
    <source>
        <dbReference type="SAM" id="MobiDB-lite"/>
    </source>
</evidence>
<feature type="region of interest" description="Disordered" evidence="6">
    <location>
        <begin position="75"/>
        <end position="109"/>
    </location>
</feature>
<evidence type="ECO:0000256" key="2">
    <source>
        <dbReference type="ARBA" id="ARBA00022771"/>
    </source>
</evidence>
<evidence type="ECO:0000256" key="5">
    <source>
        <dbReference type="PROSITE-ProRule" id="PRU00309"/>
    </source>
</evidence>
<protein>
    <recommendedName>
        <fullName evidence="7">THAP-type domain-containing protein</fullName>
    </recommendedName>
</protein>
<feature type="domain" description="THAP-type" evidence="7">
    <location>
        <begin position="1"/>
        <end position="99"/>
    </location>
</feature>
<evidence type="ECO:0000256" key="3">
    <source>
        <dbReference type="ARBA" id="ARBA00022833"/>
    </source>
</evidence>
<evidence type="ECO:0000259" key="7">
    <source>
        <dbReference type="PROSITE" id="PS50950"/>
    </source>
</evidence>
<dbReference type="GO" id="GO:0003677">
    <property type="term" value="F:DNA binding"/>
    <property type="evidence" value="ECO:0007669"/>
    <property type="project" value="UniProtKB-UniRule"/>
</dbReference>
<dbReference type="SUPFAM" id="SSF57716">
    <property type="entry name" value="Glucocorticoid receptor-like (DNA-binding domain)"/>
    <property type="match status" value="1"/>
</dbReference>
<organism evidence="8 9">
    <name type="scientific">Dreissena polymorpha</name>
    <name type="common">Zebra mussel</name>
    <name type="synonym">Mytilus polymorpha</name>
    <dbReference type="NCBI Taxonomy" id="45954"/>
    <lineage>
        <taxon>Eukaryota</taxon>
        <taxon>Metazoa</taxon>
        <taxon>Spiralia</taxon>
        <taxon>Lophotrochozoa</taxon>
        <taxon>Mollusca</taxon>
        <taxon>Bivalvia</taxon>
        <taxon>Autobranchia</taxon>
        <taxon>Heteroconchia</taxon>
        <taxon>Euheterodonta</taxon>
        <taxon>Imparidentia</taxon>
        <taxon>Neoheterodontei</taxon>
        <taxon>Myida</taxon>
        <taxon>Dreissenoidea</taxon>
        <taxon>Dreissenidae</taxon>
        <taxon>Dreissena</taxon>
    </lineage>
</organism>